<evidence type="ECO:0000256" key="1">
    <source>
        <dbReference type="SAM" id="MobiDB-lite"/>
    </source>
</evidence>
<keyword evidence="2" id="KW-0732">Signal</keyword>
<reference evidence="4 5" key="1">
    <citation type="submission" date="2019-02" db="EMBL/GenBank/DDBJ databases">
        <title>Deep-cultivation of Planctomycetes and their phenomic and genomic characterization uncovers novel biology.</title>
        <authorList>
            <person name="Wiegand S."/>
            <person name="Jogler M."/>
            <person name="Boedeker C."/>
            <person name="Pinto D."/>
            <person name="Vollmers J."/>
            <person name="Rivas-Marin E."/>
            <person name="Kohn T."/>
            <person name="Peeters S.H."/>
            <person name="Heuer A."/>
            <person name="Rast P."/>
            <person name="Oberbeckmann S."/>
            <person name="Bunk B."/>
            <person name="Jeske O."/>
            <person name="Meyerdierks A."/>
            <person name="Storesund J.E."/>
            <person name="Kallscheuer N."/>
            <person name="Luecker S."/>
            <person name="Lage O.M."/>
            <person name="Pohl T."/>
            <person name="Merkel B.J."/>
            <person name="Hornburger P."/>
            <person name="Mueller R.-W."/>
            <person name="Bruemmer F."/>
            <person name="Labrenz M."/>
            <person name="Spormann A.M."/>
            <person name="Op den Camp H."/>
            <person name="Overmann J."/>
            <person name="Amann R."/>
            <person name="Jetten M.S.M."/>
            <person name="Mascher T."/>
            <person name="Medema M.H."/>
            <person name="Devos D.P."/>
            <person name="Kaster A.-K."/>
            <person name="Ovreas L."/>
            <person name="Rohde M."/>
            <person name="Galperin M.Y."/>
            <person name="Jogler C."/>
        </authorList>
    </citation>
    <scope>NUCLEOTIDE SEQUENCE [LARGE SCALE GENOMIC DNA]</scope>
    <source>
        <strain evidence="4 5">ETA_A8</strain>
    </source>
</reference>
<feature type="domain" description="DUF4886" evidence="3">
    <location>
        <begin position="42"/>
        <end position="215"/>
    </location>
</feature>
<dbReference type="OrthoDB" id="265974at2"/>
<evidence type="ECO:0000313" key="5">
    <source>
        <dbReference type="Proteomes" id="UP000315017"/>
    </source>
</evidence>
<keyword evidence="5" id="KW-1185">Reference proteome</keyword>
<sequence length="319" mass="35496" precursor="true">MNITRTRFFSLLLIILLVAPALAQEKAKPAPNKATAKKTVRVMTIGNSFSQDATFYLDELAAADGNELILKTANIGGSPLELHWNKAQLHEKDPADKNGIYTSGRGLKEILADGPHDFVTIQQRSMSSHDIATYRPYAQQLQEYVKKHAPSAELIVHETWAYRVDDPRFNVAKPQEGEPKTQREMYDMLAKSYRTIAKELGVRLIPVGDAFIAADTDPKWGYKVDAKFDAKQAKSPALPDQTHSLHVGRKWSTSKDSKTPSLSMDGHHASVAGRYLGACIWYEVLFNTSCVGNKFTAGLDGDYARYLQETAHATVMKEK</sequence>
<dbReference type="KEGG" id="aagg:ETAA8_32620"/>
<dbReference type="SUPFAM" id="SSF52266">
    <property type="entry name" value="SGNH hydrolase"/>
    <property type="match status" value="1"/>
</dbReference>
<evidence type="ECO:0000256" key="2">
    <source>
        <dbReference type="SAM" id="SignalP"/>
    </source>
</evidence>
<evidence type="ECO:0000259" key="3">
    <source>
        <dbReference type="Pfam" id="PF16227"/>
    </source>
</evidence>
<dbReference type="EMBL" id="CP036274">
    <property type="protein sequence ID" value="QDU28162.1"/>
    <property type="molecule type" value="Genomic_DNA"/>
</dbReference>
<dbReference type="InterPro" id="IPR036514">
    <property type="entry name" value="SGNH_hydro_sf"/>
</dbReference>
<proteinExistence type="predicted"/>
<dbReference type="Proteomes" id="UP000315017">
    <property type="component" value="Chromosome"/>
</dbReference>
<accession>A0A517YDF3</accession>
<feature type="signal peptide" evidence="2">
    <location>
        <begin position="1"/>
        <end position="23"/>
    </location>
</feature>
<dbReference type="Pfam" id="PF16227">
    <property type="entry name" value="DUF4886"/>
    <property type="match status" value="1"/>
</dbReference>
<gene>
    <name evidence="4" type="ORF">ETAA8_32620</name>
</gene>
<dbReference type="GO" id="GO:0016788">
    <property type="term" value="F:hydrolase activity, acting on ester bonds"/>
    <property type="evidence" value="ECO:0007669"/>
    <property type="project" value="UniProtKB-ARBA"/>
</dbReference>
<feature type="region of interest" description="Disordered" evidence="1">
    <location>
        <begin position="233"/>
        <end position="264"/>
    </location>
</feature>
<evidence type="ECO:0000313" key="4">
    <source>
        <dbReference type="EMBL" id="QDU28162.1"/>
    </source>
</evidence>
<name>A0A517YDF3_9BACT</name>
<dbReference type="InterPro" id="IPR032616">
    <property type="entry name" value="DUF4886"/>
</dbReference>
<protein>
    <recommendedName>
        <fullName evidence="3">DUF4886 domain-containing protein</fullName>
    </recommendedName>
</protein>
<feature type="chain" id="PRO_5022022782" description="DUF4886 domain-containing protein" evidence="2">
    <location>
        <begin position="24"/>
        <end position="319"/>
    </location>
</feature>
<organism evidence="4 5">
    <name type="scientific">Anatilimnocola aggregata</name>
    <dbReference type="NCBI Taxonomy" id="2528021"/>
    <lineage>
        <taxon>Bacteria</taxon>
        <taxon>Pseudomonadati</taxon>
        <taxon>Planctomycetota</taxon>
        <taxon>Planctomycetia</taxon>
        <taxon>Pirellulales</taxon>
        <taxon>Pirellulaceae</taxon>
        <taxon>Anatilimnocola</taxon>
    </lineage>
</organism>
<dbReference type="Gene3D" id="3.40.50.1110">
    <property type="entry name" value="SGNH hydrolase"/>
    <property type="match status" value="1"/>
</dbReference>
<dbReference type="RefSeq" id="WP_145089987.1">
    <property type="nucleotide sequence ID" value="NZ_CP036274.1"/>
</dbReference>
<dbReference type="AlphaFoldDB" id="A0A517YDF3"/>